<gene>
    <name evidence="3" type="ORF">SAMN05192583_2499</name>
</gene>
<reference evidence="4" key="1">
    <citation type="submission" date="2016-10" db="EMBL/GenBank/DDBJ databases">
        <authorList>
            <person name="Varghese N."/>
            <person name="Submissions S."/>
        </authorList>
    </citation>
    <scope>NUCLEOTIDE SEQUENCE [LARGE SCALE GENOMIC DNA]</scope>
    <source>
        <strain evidence="4">S6-262</strain>
    </source>
</reference>
<dbReference type="RefSeq" id="WP_093666041.1">
    <property type="nucleotide sequence ID" value="NZ_FOCF01000006.1"/>
</dbReference>
<name>A0A1H8FMJ5_9SPHN</name>
<feature type="compositionally biased region" description="Basic and acidic residues" evidence="1">
    <location>
        <begin position="12"/>
        <end position="23"/>
    </location>
</feature>
<feature type="region of interest" description="Disordered" evidence="1">
    <location>
        <begin position="1"/>
        <end position="37"/>
    </location>
</feature>
<dbReference type="AlphaFoldDB" id="A0A1H8FMJ5"/>
<proteinExistence type="predicted"/>
<keyword evidence="4" id="KW-1185">Reference proteome</keyword>
<dbReference type="Proteomes" id="UP000199206">
    <property type="component" value="Unassembled WGS sequence"/>
</dbReference>
<organism evidence="3 4">
    <name type="scientific">Sphingomonas gellani</name>
    <dbReference type="NCBI Taxonomy" id="1166340"/>
    <lineage>
        <taxon>Bacteria</taxon>
        <taxon>Pseudomonadati</taxon>
        <taxon>Pseudomonadota</taxon>
        <taxon>Alphaproteobacteria</taxon>
        <taxon>Sphingomonadales</taxon>
        <taxon>Sphingomonadaceae</taxon>
        <taxon>Sphingomonas</taxon>
    </lineage>
</organism>
<evidence type="ECO:0000256" key="1">
    <source>
        <dbReference type="SAM" id="MobiDB-lite"/>
    </source>
</evidence>
<dbReference type="OrthoDB" id="7580506at2"/>
<protein>
    <recommendedName>
        <fullName evidence="2">Anti-sigma factor NepR domain-containing protein</fullName>
    </recommendedName>
</protein>
<accession>A0A1H8FMJ5</accession>
<evidence type="ECO:0000313" key="3">
    <source>
        <dbReference type="EMBL" id="SEN32932.1"/>
    </source>
</evidence>
<dbReference type="InterPro" id="IPR041649">
    <property type="entry name" value="NepR"/>
</dbReference>
<dbReference type="STRING" id="1166340.SAMN05192583_2499"/>
<dbReference type="EMBL" id="FOCF01000006">
    <property type="protein sequence ID" value="SEN32932.1"/>
    <property type="molecule type" value="Genomic_DNA"/>
</dbReference>
<feature type="domain" description="Anti-sigma factor NepR" evidence="2">
    <location>
        <begin position="37"/>
        <end position="65"/>
    </location>
</feature>
<sequence length="65" mass="6792">MKPSATPQAAGEKAEVTQRRTSDKNAASGGAGQDRDMGSALRSVYQCAVDEAIPDDLLDLLGKLD</sequence>
<dbReference type="Pfam" id="PF18557">
    <property type="entry name" value="NepR"/>
    <property type="match status" value="1"/>
</dbReference>
<evidence type="ECO:0000313" key="4">
    <source>
        <dbReference type="Proteomes" id="UP000199206"/>
    </source>
</evidence>
<evidence type="ECO:0000259" key="2">
    <source>
        <dbReference type="Pfam" id="PF18557"/>
    </source>
</evidence>